<reference evidence="5" key="2">
    <citation type="submission" date="2025-08" db="UniProtKB">
        <authorList>
            <consortium name="Ensembl"/>
        </authorList>
    </citation>
    <scope>IDENTIFICATION</scope>
</reference>
<dbReference type="InterPro" id="IPR032675">
    <property type="entry name" value="LRR_dom_sf"/>
</dbReference>
<evidence type="ECO:0000313" key="5">
    <source>
        <dbReference type="Ensembl" id="ENSCSAVP00000004730.1"/>
    </source>
</evidence>
<keyword evidence="1" id="KW-0433">Leucine-rich repeat</keyword>
<reference evidence="6" key="1">
    <citation type="submission" date="2003-08" db="EMBL/GenBank/DDBJ databases">
        <authorList>
            <person name="Birren B."/>
            <person name="Nusbaum C."/>
            <person name="Abebe A."/>
            <person name="Abouelleil A."/>
            <person name="Adekoya E."/>
            <person name="Ait-zahra M."/>
            <person name="Allen N."/>
            <person name="Allen T."/>
            <person name="An P."/>
            <person name="Anderson M."/>
            <person name="Anderson S."/>
            <person name="Arachchi H."/>
            <person name="Armbruster J."/>
            <person name="Bachantsang P."/>
            <person name="Baldwin J."/>
            <person name="Barry A."/>
            <person name="Bayul T."/>
            <person name="Blitshsteyn B."/>
            <person name="Bloom T."/>
            <person name="Blye J."/>
            <person name="Boguslavskiy L."/>
            <person name="Borowsky M."/>
            <person name="Boukhgalter B."/>
            <person name="Brunache A."/>
            <person name="Butler J."/>
            <person name="Calixte N."/>
            <person name="Calvo S."/>
            <person name="Camarata J."/>
            <person name="Campo K."/>
            <person name="Chang J."/>
            <person name="Cheshatsang Y."/>
            <person name="Citroen M."/>
            <person name="Collymore A."/>
            <person name="Considine T."/>
            <person name="Cook A."/>
            <person name="Cooke P."/>
            <person name="Corum B."/>
            <person name="Cuomo C."/>
            <person name="David R."/>
            <person name="Dawoe T."/>
            <person name="Degray S."/>
            <person name="Dodge S."/>
            <person name="Dooley K."/>
            <person name="Dorje P."/>
            <person name="Dorjee K."/>
            <person name="Dorris L."/>
            <person name="Duffey N."/>
            <person name="Dupes A."/>
            <person name="Elkins T."/>
            <person name="Engels R."/>
            <person name="Erickson J."/>
            <person name="Farina A."/>
            <person name="Faro S."/>
            <person name="Ferreira P."/>
            <person name="Fischer H."/>
            <person name="Fitzgerald M."/>
            <person name="Foley K."/>
            <person name="Gage D."/>
            <person name="Galagan J."/>
            <person name="Gearin G."/>
            <person name="Gnerre S."/>
            <person name="Gnirke A."/>
            <person name="Goyette A."/>
            <person name="Graham J."/>
            <person name="Grandbois E."/>
            <person name="Gyaltsen K."/>
            <person name="Hafez N."/>
            <person name="Hagopian D."/>
            <person name="Hagos B."/>
            <person name="Hall J."/>
            <person name="Hatcher B."/>
            <person name="Heller A."/>
            <person name="Higgins H."/>
            <person name="Honan T."/>
            <person name="Horn A."/>
            <person name="Houde N."/>
            <person name="Hughes L."/>
            <person name="Hulme W."/>
            <person name="Husby E."/>
            <person name="Iliev I."/>
            <person name="Jaffe D."/>
            <person name="Jones C."/>
            <person name="Kamal M."/>
            <person name="Kamat A."/>
            <person name="Kamvysselis M."/>
            <person name="Karlsson E."/>
            <person name="Kells C."/>
            <person name="Kieu A."/>
            <person name="Kisner P."/>
            <person name="Kodira C."/>
            <person name="Kulbokas E."/>
            <person name="Labutti K."/>
            <person name="Lama D."/>
            <person name="Landers T."/>
            <person name="Leger J."/>
            <person name="Levine S."/>
            <person name="Lewis D."/>
            <person name="Lewis T."/>
            <person name="Lindblad-toh K."/>
            <person name="Liu X."/>
            <person name="Lokyitsang T."/>
            <person name="Lokyitsang Y."/>
            <person name="Lucien O."/>
            <person name="Lui A."/>
            <person name="Ma L.J."/>
            <person name="Mabbitt R."/>
            <person name="Macdonald J."/>
            <person name="Maclean C."/>
            <person name="Major J."/>
            <person name="Manning J."/>
            <person name="Marabella R."/>
            <person name="Maru K."/>
            <person name="Matthews C."/>
            <person name="Mauceli E."/>
            <person name="Mccarthy M."/>
            <person name="Mcdonough S."/>
            <person name="Mcghee T."/>
            <person name="Meldrim J."/>
            <person name="Meneus L."/>
            <person name="Mesirov J."/>
            <person name="Mihalev A."/>
            <person name="Mihova T."/>
            <person name="Mikkelsen T."/>
            <person name="Mlenga V."/>
            <person name="Moru K."/>
            <person name="Mozes J."/>
            <person name="Mulrain L."/>
            <person name="Munson G."/>
            <person name="Naylor J."/>
            <person name="Newes C."/>
            <person name="Nguyen C."/>
            <person name="Nguyen N."/>
            <person name="Nguyen T."/>
            <person name="Nicol R."/>
            <person name="Nielsen C."/>
            <person name="Nizzari M."/>
            <person name="Norbu C."/>
            <person name="Norbu N."/>
            <person name="O'donnell P."/>
            <person name="Okoawo O."/>
            <person name="O'leary S."/>
            <person name="Omotosho B."/>
            <person name="O'neill K."/>
            <person name="Osman S."/>
            <person name="Parker S."/>
            <person name="Perrin D."/>
            <person name="Phunkhang P."/>
            <person name="Piqani B."/>
            <person name="Purcell S."/>
            <person name="Rachupka T."/>
            <person name="Ramasamy U."/>
            <person name="Rameau R."/>
            <person name="Ray V."/>
            <person name="Raymond C."/>
            <person name="Retta R."/>
            <person name="Richardson S."/>
            <person name="Rise C."/>
            <person name="Rodriguez J."/>
            <person name="Rogers J."/>
            <person name="Rogov P."/>
            <person name="Rutman M."/>
            <person name="Schupbach R."/>
            <person name="Seaman C."/>
            <person name="Settipalli S."/>
            <person name="Sharpe T."/>
            <person name="Sheridan J."/>
            <person name="Sherpa N."/>
            <person name="Shi J."/>
            <person name="Smirnov S."/>
            <person name="Smith C."/>
            <person name="Sougnez C."/>
            <person name="Spencer B."/>
            <person name="Stalker J."/>
            <person name="Stange-thomann N."/>
            <person name="Stavropoulos S."/>
            <person name="Stetson K."/>
            <person name="Stone C."/>
            <person name="Stone S."/>
            <person name="Stubbs M."/>
            <person name="Talamas J."/>
            <person name="Tchuinga P."/>
            <person name="Tenzing P."/>
            <person name="Tesfaye S."/>
            <person name="Theodore J."/>
            <person name="Thoulutsang Y."/>
            <person name="Topham K."/>
            <person name="Towey S."/>
            <person name="Tsamla T."/>
            <person name="Tsomo N."/>
            <person name="Vallee D."/>
            <person name="Vassiliev H."/>
            <person name="Venkataraman V."/>
            <person name="Vinson J."/>
            <person name="Vo A."/>
            <person name="Wade C."/>
            <person name="Wang S."/>
            <person name="Wangchuk T."/>
            <person name="Wangdi T."/>
            <person name="Whittaker C."/>
            <person name="Wilkinson J."/>
            <person name="Wu Y."/>
            <person name="Wyman D."/>
            <person name="Yadav S."/>
            <person name="Yang S."/>
            <person name="Yang X."/>
            <person name="Yeager S."/>
            <person name="Yee E."/>
            <person name="Young G."/>
            <person name="Zainoun J."/>
            <person name="Zembeck L."/>
            <person name="Zimmer A."/>
            <person name="Zody M."/>
            <person name="Lander E."/>
        </authorList>
    </citation>
    <scope>NUCLEOTIDE SEQUENCE [LARGE SCALE GENOMIC DNA]</scope>
</reference>
<keyword evidence="6" id="KW-1185">Reference proteome</keyword>
<dbReference type="HOGENOM" id="CLU_1558767_0_0_1"/>
<evidence type="ECO:0000259" key="4">
    <source>
        <dbReference type="SMART" id="SM00082"/>
    </source>
</evidence>
<dbReference type="AlphaFoldDB" id="H2YHD1"/>
<protein>
    <recommendedName>
        <fullName evidence="4">LRRCT domain-containing protein</fullName>
    </recommendedName>
</protein>
<dbReference type="PRINTS" id="PR00019">
    <property type="entry name" value="LEURICHRPT"/>
</dbReference>
<organism evidence="5 6">
    <name type="scientific">Ciona savignyi</name>
    <name type="common">Pacific transparent sea squirt</name>
    <dbReference type="NCBI Taxonomy" id="51511"/>
    <lineage>
        <taxon>Eukaryota</taxon>
        <taxon>Metazoa</taxon>
        <taxon>Chordata</taxon>
        <taxon>Tunicata</taxon>
        <taxon>Ascidiacea</taxon>
        <taxon>Phlebobranchia</taxon>
        <taxon>Cionidae</taxon>
        <taxon>Ciona</taxon>
    </lineage>
</organism>
<dbReference type="InterPro" id="IPR003591">
    <property type="entry name" value="Leu-rich_rpt_typical-subtyp"/>
</dbReference>
<dbReference type="InterPro" id="IPR001611">
    <property type="entry name" value="Leu-rich_rpt"/>
</dbReference>
<dbReference type="SMART" id="SM00369">
    <property type="entry name" value="LRR_TYP"/>
    <property type="match status" value="4"/>
</dbReference>
<dbReference type="Gene3D" id="3.80.10.10">
    <property type="entry name" value="Ribonuclease Inhibitor"/>
    <property type="match status" value="1"/>
</dbReference>
<dbReference type="InterPro" id="IPR050541">
    <property type="entry name" value="LRR_TM_domain-containing"/>
</dbReference>
<dbReference type="PROSITE" id="PS51450">
    <property type="entry name" value="LRR"/>
    <property type="match status" value="2"/>
</dbReference>
<sequence length="172" mass="19463">AVAITPLKNLRRFIAEGNRIRDFPFHATFPLLFLLNLSNNSIPELPQNAFQGCPRLTELDLSSNSITKVAPLSNLLHLETINLENNQLETLPDMSSLIKLKETLLDKNPWKCDCGLQDFRRWIEITETDVICDSPSTLKGTSLKSLEIEDLICATVPPTPQFVNITQNHMFF</sequence>
<dbReference type="Pfam" id="PF00560">
    <property type="entry name" value="LRR_1"/>
    <property type="match status" value="1"/>
</dbReference>
<keyword evidence="3" id="KW-0677">Repeat</keyword>
<dbReference type="Pfam" id="PF13855">
    <property type="entry name" value="LRR_8"/>
    <property type="match status" value="1"/>
</dbReference>
<proteinExistence type="predicted"/>
<evidence type="ECO:0000256" key="1">
    <source>
        <dbReference type="ARBA" id="ARBA00022614"/>
    </source>
</evidence>
<dbReference type="GO" id="GO:0005886">
    <property type="term" value="C:plasma membrane"/>
    <property type="evidence" value="ECO:0007669"/>
    <property type="project" value="TreeGrafter"/>
</dbReference>
<dbReference type="Proteomes" id="UP000007875">
    <property type="component" value="Unassembled WGS sequence"/>
</dbReference>
<evidence type="ECO:0000256" key="3">
    <source>
        <dbReference type="ARBA" id="ARBA00022737"/>
    </source>
</evidence>
<dbReference type="Ensembl" id="ENSCSAVT00000004797.1">
    <property type="protein sequence ID" value="ENSCSAVP00000004730.1"/>
    <property type="gene ID" value="ENSCSAVG00000002815.1"/>
</dbReference>
<dbReference type="PANTHER" id="PTHR24369:SF210">
    <property type="entry name" value="CHAOPTIN-RELATED"/>
    <property type="match status" value="1"/>
</dbReference>
<name>H2YHD1_CIOSA</name>
<evidence type="ECO:0000313" key="6">
    <source>
        <dbReference type="Proteomes" id="UP000007875"/>
    </source>
</evidence>
<dbReference type="eggNOG" id="KOG0619">
    <property type="taxonomic scope" value="Eukaryota"/>
</dbReference>
<accession>H2YHD1</accession>
<reference evidence="5" key="3">
    <citation type="submission" date="2025-09" db="UniProtKB">
        <authorList>
            <consortium name="Ensembl"/>
        </authorList>
    </citation>
    <scope>IDENTIFICATION</scope>
</reference>
<dbReference type="SMART" id="SM00082">
    <property type="entry name" value="LRRCT"/>
    <property type="match status" value="1"/>
</dbReference>
<dbReference type="GeneTree" id="ENSGT00940000161826"/>
<feature type="domain" description="LRRCT" evidence="4">
    <location>
        <begin position="108"/>
        <end position="154"/>
    </location>
</feature>
<dbReference type="STRING" id="51511.ENSCSAVP00000004730"/>
<dbReference type="PANTHER" id="PTHR24369">
    <property type="entry name" value="ANTIGEN BSP, PUTATIVE-RELATED"/>
    <property type="match status" value="1"/>
</dbReference>
<dbReference type="InParanoid" id="H2YHD1"/>
<dbReference type="SUPFAM" id="SSF52058">
    <property type="entry name" value="L domain-like"/>
    <property type="match status" value="1"/>
</dbReference>
<dbReference type="InterPro" id="IPR000483">
    <property type="entry name" value="Cys-rich_flank_reg_C"/>
</dbReference>
<evidence type="ECO:0000256" key="2">
    <source>
        <dbReference type="ARBA" id="ARBA00022729"/>
    </source>
</evidence>
<keyword evidence="2" id="KW-0732">Signal</keyword>